<comment type="caution">
    <text evidence="1">The sequence shown here is derived from an EMBL/GenBank/DDBJ whole genome shotgun (WGS) entry which is preliminary data.</text>
</comment>
<keyword evidence="2" id="KW-1185">Reference proteome</keyword>
<protein>
    <submittedName>
        <fullName evidence="1">Uncharacterized protein</fullName>
    </submittedName>
</protein>
<proteinExistence type="predicted"/>
<gene>
    <name evidence="1" type="ORF">OB69_13740</name>
</gene>
<dbReference type="AlphaFoldDB" id="A0A0L8AIN6"/>
<dbReference type="EMBL" id="JSVA01000016">
    <property type="protein sequence ID" value="KOF02087.1"/>
    <property type="molecule type" value="Genomic_DNA"/>
</dbReference>
<accession>A0A0L8AIN6</accession>
<reference evidence="2" key="1">
    <citation type="submission" date="2014-11" db="EMBL/GenBank/DDBJ databases">
        <title>Genome sequencing of Roseivirga sp. D-25.</title>
        <authorList>
            <person name="Selvaratnam C."/>
            <person name="Thevarajoo S."/>
            <person name="Goh K.M."/>
            <person name="Eee R."/>
            <person name="Chan K.-G."/>
            <person name="Chong C.S."/>
        </authorList>
    </citation>
    <scope>NUCLEOTIDE SEQUENCE [LARGE SCALE GENOMIC DNA]</scope>
    <source>
        <strain evidence="2">D-25</strain>
    </source>
</reference>
<dbReference type="Proteomes" id="UP000036908">
    <property type="component" value="Unassembled WGS sequence"/>
</dbReference>
<evidence type="ECO:0000313" key="2">
    <source>
        <dbReference type="Proteomes" id="UP000036908"/>
    </source>
</evidence>
<name>A0A0L8AIN6_9BACT</name>
<organism evidence="1 2">
    <name type="scientific">Roseivirga seohaensis subsp. aquiponti</name>
    <dbReference type="NCBI Taxonomy" id="1566026"/>
    <lineage>
        <taxon>Bacteria</taxon>
        <taxon>Pseudomonadati</taxon>
        <taxon>Bacteroidota</taxon>
        <taxon>Cytophagia</taxon>
        <taxon>Cytophagales</taxon>
        <taxon>Roseivirgaceae</taxon>
        <taxon>Roseivirga</taxon>
    </lineage>
</organism>
<sequence length="82" mass="9668">MLAALRIYFFKREKKKGKKRKEKAVFQAGEARLSRFLEKILPEGWRFFSKPVGLDLDCPKVRWACANPPIFAFLFLKFSLNE</sequence>
<evidence type="ECO:0000313" key="1">
    <source>
        <dbReference type="EMBL" id="KOF02087.1"/>
    </source>
</evidence>